<dbReference type="AlphaFoldDB" id="A0A0V0Y764"/>
<proteinExistence type="predicted"/>
<organism evidence="1 2">
    <name type="scientific">Trichinella pseudospiralis</name>
    <name type="common">Parasitic roundworm</name>
    <dbReference type="NCBI Taxonomy" id="6337"/>
    <lineage>
        <taxon>Eukaryota</taxon>
        <taxon>Metazoa</taxon>
        <taxon>Ecdysozoa</taxon>
        <taxon>Nematoda</taxon>
        <taxon>Enoplea</taxon>
        <taxon>Dorylaimia</taxon>
        <taxon>Trichinellida</taxon>
        <taxon>Trichinellidae</taxon>
        <taxon>Trichinella</taxon>
    </lineage>
</organism>
<dbReference type="Proteomes" id="UP000054815">
    <property type="component" value="Unassembled WGS sequence"/>
</dbReference>
<comment type="caution">
    <text evidence="1">The sequence shown here is derived from an EMBL/GenBank/DDBJ whole genome shotgun (WGS) entry which is preliminary data.</text>
</comment>
<dbReference type="EMBL" id="JYDU01000050">
    <property type="protein sequence ID" value="KRX95884.1"/>
    <property type="molecule type" value="Genomic_DNA"/>
</dbReference>
<reference evidence="1 2" key="1">
    <citation type="submission" date="2015-01" db="EMBL/GenBank/DDBJ databases">
        <title>Evolution of Trichinella species and genotypes.</title>
        <authorList>
            <person name="Korhonen P.K."/>
            <person name="Edoardo P."/>
            <person name="Giuseppe L.R."/>
            <person name="Gasser R.B."/>
        </authorList>
    </citation>
    <scope>NUCLEOTIDE SEQUENCE [LARGE SCALE GENOMIC DNA]</scope>
    <source>
        <strain evidence="1">ISS141</strain>
    </source>
</reference>
<evidence type="ECO:0000313" key="1">
    <source>
        <dbReference type="EMBL" id="KRX95884.1"/>
    </source>
</evidence>
<name>A0A0V0Y764_TRIPS</name>
<evidence type="ECO:0000313" key="2">
    <source>
        <dbReference type="Proteomes" id="UP000054815"/>
    </source>
</evidence>
<sequence length="93" mass="10635">MLACSDLDWSFRKFVETLAPDVDLVRTPREANGQPPMSIHRKSYSMVRVEPGQSMFGHGSAFLLNKRANQPIFIDHYVDNHSSLNGRQKDINF</sequence>
<gene>
    <name evidence="1" type="ORF">T4E_8646</name>
</gene>
<accession>A0A0V0Y764</accession>
<protein>
    <submittedName>
        <fullName evidence="1">Uncharacterized protein</fullName>
    </submittedName>
</protein>